<reference evidence="3 4" key="1">
    <citation type="journal article" date="2019" name="Int. J. Syst. Evol. Microbiol.">
        <title>The Global Catalogue of Microorganisms (GCM) 10K type strain sequencing project: providing services to taxonomists for standard genome sequencing and annotation.</title>
        <authorList>
            <consortium name="The Broad Institute Genomics Platform"/>
            <consortium name="The Broad Institute Genome Sequencing Center for Infectious Disease"/>
            <person name="Wu L."/>
            <person name="Ma J."/>
        </authorList>
    </citation>
    <scope>NUCLEOTIDE SEQUENCE [LARGE SCALE GENOMIC DNA]</scope>
    <source>
        <strain evidence="3 4">JCM 16328</strain>
    </source>
</reference>
<dbReference type="EMBL" id="BAAADV010000001">
    <property type="protein sequence ID" value="GAA0665920.1"/>
    <property type="molecule type" value="Genomic_DNA"/>
</dbReference>
<protein>
    <submittedName>
        <fullName evidence="3">GNAT family N-acetyltransferase</fullName>
    </submittedName>
</protein>
<accession>A0AAV3T7K5</accession>
<sequence length="178" mass="20088">MVRRYEHPDDFDDLWDLKSAFERELGASTGGDEKEASYEAKLDRTYRERYREWVAECVEKDEGCIHVAAVDAEDQSATDDDDGQTASADALAGYAFVLPEELSMIWDAAVLNEIYVREPYRGTGVADDLLDAAVETAERQDLPLDRLVLDVDPSNERAQAFYRGHGFEPWGEMVARSL</sequence>
<proteinExistence type="predicted"/>
<dbReference type="InterPro" id="IPR000182">
    <property type="entry name" value="GNAT_dom"/>
</dbReference>
<gene>
    <name evidence="3" type="ORF">GCM10009020_08860</name>
</gene>
<evidence type="ECO:0000313" key="3">
    <source>
        <dbReference type="EMBL" id="GAA0665920.1"/>
    </source>
</evidence>
<dbReference type="AlphaFoldDB" id="A0AAV3T7K5"/>
<keyword evidence="1" id="KW-0808">Transferase</keyword>
<dbReference type="PROSITE" id="PS51186">
    <property type="entry name" value="GNAT"/>
    <property type="match status" value="1"/>
</dbReference>
<organism evidence="3 4">
    <name type="scientific">Natronoarchaeum mannanilyticum</name>
    <dbReference type="NCBI Taxonomy" id="926360"/>
    <lineage>
        <taxon>Archaea</taxon>
        <taxon>Methanobacteriati</taxon>
        <taxon>Methanobacteriota</taxon>
        <taxon>Stenosarchaea group</taxon>
        <taxon>Halobacteria</taxon>
        <taxon>Halobacteriales</taxon>
        <taxon>Natronoarchaeaceae</taxon>
    </lineage>
</organism>
<dbReference type="SUPFAM" id="SSF55729">
    <property type="entry name" value="Acyl-CoA N-acyltransferases (Nat)"/>
    <property type="match status" value="1"/>
</dbReference>
<dbReference type="CDD" id="cd04301">
    <property type="entry name" value="NAT_SF"/>
    <property type="match status" value="1"/>
</dbReference>
<evidence type="ECO:0000259" key="2">
    <source>
        <dbReference type="PROSITE" id="PS51186"/>
    </source>
</evidence>
<name>A0AAV3T7K5_9EURY</name>
<dbReference type="PANTHER" id="PTHR13947">
    <property type="entry name" value="GNAT FAMILY N-ACETYLTRANSFERASE"/>
    <property type="match status" value="1"/>
</dbReference>
<dbReference type="PANTHER" id="PTHR13947:SF37">
    <property type="entry name" value="LD18367P"/>
    <property type="match status" value="1"/>
</dbReference>
<dbReference type="InterPro" id="IPR050769">
    <property type="entry name" value="NAT_camello-type"/>
</dbReference>
<dbReference type="InterPro" id="IPR016181">
    <property type="entry name" value="Acyl_CoA_acyltransferase"/>
</dbReference>
<comment type="caution">
    <text evidence="3">The sequence shown here is derived from an EMBL/GenBank/DDBJ whole genome shotgun (WGS) entry which is preliminary data.</text>
</comment>
<dbReference type="Gene3D" id="3.40.630.30">
    <property type="match status" value="1"/>
</dbReference>
<dbReference type="GO" id="GO:0008080">
    <property type="term" value="F:N-acetyltransferase activity"/>
    <property type="evidence" value="ECO:0007669"/>
    <property type="project" value="InterPro"/>
</dbReference>
<dbReference type="RefSeq" id="WP_343772679.1">
    <property type="nucleotide sequence ID" value="NZ_BAAADV010000001.1"/>
</dbReference>
<dbReference type="Proteomes" id="UP001500420">
    <property type="component" value="Unassembled WGS sequence"/>
</dbReference>
<feature type="domain" description="N-acetyltransferase" evidence="2">
    <location>
        <begin position="1"/>
        <end position="178"/>
    </location>
</feature>
<evidence type="ECO:0000256" key="1">
    <source>
        <dbReference type="ARBA" id="ARBA00022679"/>
    </source>
</evidence>
<dbReference type="Pfam" id="PF00583">
    <property type="entry name" value="Acetyltransf_1"/>
    <property type="match status" value="1"/>
</dbReference>
<keyword evidence="4" id="KW-1185">Reference proteome</keyword>
<evidence type="ECO:0000313" key="4">
    <source>
        <dbReference type="Proteomes" id="UP001500420"/>
    </source>
</evidence>